<dbReference type="Gene3D" id="2.40.400.10">
    <property type="entry name" value="Acetoacetate decarboxylase-like"/>
    <property type="match status" value="1"/>
</dbReference>
<dbReference type="SUPFAM" id="SSF160104">
    <property type="entry name" value="Acetoacetate decarboxylase-like"/>
    <property type="match status" value="1"/>
</dbReference>
<dbReference type="RefSeq" id="WP_220138451.1">
    <property type="nucleotide sequence ID" value="NZ_CCXJ01000323.1"/>
</dbReference>
<evidence type="ECO:0000313" key="2">
    <source>
        <dbReference type="Proteomes" id="UP001240447"/>
    </source>
</evidence>
<accession>A0ABT9NL08</accession>
<gene>
    <name evidence="1" type="ORF">J2S59_000917</name>
</gene>
<proteinExistence type="predicted"/>
<sequence length="258" mass="27422">MDPSRSARASRSSAASVEVLGREVSLPVQVRRAEAFTAMYAVPHDRTQRLIADSGLRALPVLPGRAMVGLVFVKYVDNDLGPYDELGVAVLVARHDAALPVTARPRDAWRALRSGAAGVLIHELPVDGEFTCAAGRGIWGFPKQVGTFVTDLTGSRRTTRVDLDGRRVCEFGVGRGLPLPAPGLGLALTAYSHLDGVTRATTWEMNPTGVRSRPGGARLRLGDHPIARDLAGLGLPKRALFSTTIANLAMTFGPAQAV</sequence>
<organism evidence="1 2">
    <name type="scientific">Nocardioides massiliensis</name>
    <dbReference type="NCBI Taxonomy" id="1325935"/>
    <lineage>
        <taxon>Bacteria</taxon>
        <taxon>Bacillati</taxon>
        <taxon>Actinomycetota</taxon>
        <taxon>Actinomycetes</taxon>
        <taxon>Propionibacteriales</taxon>
        <taxon>Nocardioidaceae</taxon>
        <taxon>Nocardioides</taxon>
    </lineage>
</organism>
<dbReference type="Pfam" id="PF06314">
    <property type="entry name" value="ADC"/>
    <property type="match status" value="1"/>
</dbReference>
<reference evidence="1 2" key="1">
    <citation type="submission" date="2023-07" db="EMBL/GenBank/DDBJ databases">
        <title>Sequencing the genomes of 1000 actinobacteria strains.</title>
        <authorList>
            <person name="Klenk H.-P."/>
        </authorList>
    </citation>
    <scope>NUCLEOTIDE SEQUENCE [LARGE SCALE GENOMIC DNA]</scope>
    <source>
        <strain evidence="1 2">GD13</strain>
    </source>
</reference>
<name>A0ABT9NL08_9ACTN</name>
<keyword evidence="2" id="KW-1185">Reference proteome</keyword>
<comment type="caution">
    <text evidence="1">The sequence shown here is derived from an EMBL/GenBank/DDBJ whole genome shotgun (WGS) entry which is preliminary data.</text>
</comment>
<dbReference type="Proteomes" id="UP001240447">
    <property type="component" value="Unassembled WGS sequence"/>
</dbReference>
<evidence type="ECO:0008006" key="3">
    <source>
        <dbReference type="Google" id="ProtNLM"/>
    </source>
</evidence>
<dbReference type="EMBL" id="JAUSQM010000001">
    <property type="protein sequence ID" value="MDP9821108.1"/>
    <property type="molecule type" value="Genomic_DNA"/>
</dbReference>
<protein>
    <recommendedName>
        <fullName evidence="3">Acetoacetate decarboxylase</fullName>
    </recommendedName>
</protein>
<evidence type="ECO:0000313" key="1">
    <source>
        <dbReference type="EMBL" id="MDP9821108.1"/>
    </source>
</evidence>
<dbReference type="InterPro" id="IPR023375">
    <property type="entry name" value="ADC_dom_sf"/>
</dbReference>
<dbReference type="InterPro" id="IPR010451">
    <property type="entry name" value="Acetoacetate_decarboxylase"/>
</dbReference>